<evidence type="ECO:0000313" key="5">
    <source>
        <dbReference type="Proteomes" id="UP000585474"/>
    </source>
</evidence>
<protein>
    <submittedName>
        <fullName evidence="4">NADPH-dependent thioredoxin reductase C</fullName>
    </submittedName>
</protein>
<dbReference type="GO" id="GO:0016491">
    <property type="term" value="F:oxidoreductase activity"/>
    <property type="evidence" value="ECO:0007669"/>
    <property type="project" value="UniProtKB-KW"/>
</dbReference>
<reference evidence="4 5" key="1">
    <citation type="submission" date="2019-07" db="EMBL/GenBank/DDBJ databases">
        <title>De Novo Assembly of kiwifruit Actinidia rufa.</title>
        <authorList>
            <person name="Sugita-Konishi S."/>
            <person name="Sato K."/>
            <person name="Mori E."/>
            <person name="Abe Y."/>
            <person name="Kisaki G."/>
            <person name="Hamano K."/>
            <person name="Suezawa K."/>
            <person name="Otani M."/>
            <person name="Fukuda T."/>
            <person name="Manabe T."/>
            <person name="Gomi K."/>
            <person name="Tabuchi M."/>
            <person name="Akimitsu K."/>
            <person name="Kataoka I."/>
        </authorList>
    </citation>
    <scope>NUCLEOTIDE SEQUENCE [LARGE SCALE GENOMIC DNA]</scope>
    <source>
        <strain evidence="5">cv. Fuchu</strain>
    </source>
</reference>
<dbReference type="Gene3D" id="3.40.30.10">
    <property type="entry name" value="Glutaredoxin"/>
    <property type="match status" value="1"/>
</dbReference>
<evidence type="ECO:0000256" key="3">
    <source>
        <dbReference type="ARBA" id="ARBA00023002"/>
    </source>
</evidence>
<proteinExistence type="inferred from homology"/>
<dbReference type="InterPro" id="IPR050097">
    <property type="entry name" value="Ferredoxin-NADP_redctase_2"/>
</dbReference>
<dbReference type="Proteomes" id="UP000585474">
    <property type="component" value="Unassembled WGS sequence"/>
</dbReference>
<dbReference type="GO" id="GO:0097237">
    <property type="term" value="P:cellular response to toxic substance"/>
    <property type="evidence" value="ECO:0007669"/>
    <property type="project" value="UniProtKB-ARBA"/>
</dbReference>
<dbReference type="InterPro" id="IPR036249">
    <property type="entry name" value="Thioredoxin-like_sf"/>
</dbReference>
<dbReference type="AlphaFoldDB" id="A0A7J0E3L6"/>
<gene>
    <name evidence="4" type="ORF">Acr_01g0009220</name>
</gene>
<dbReference type="PANTHER" id="PTHR48105">
    <property type="entry name" value="THIOREDOXIN REDUCTASE 1-RELATED-RELATED"/>
    <property type="match status" value="1"/>
</dbReference>
<sequence>MCLMLYNGVYNNPNITVHFNTETVDVVSNTKGQMSGILVRKLDTGEKSVLEAKGLFYGIGHSPNSQLLEGQVELDSTGNWYVSDIFDLVSKPVIGRAKAPGNIFKRPLSQKLQLLGNRLDDHEWRQAITAAGSGCIAALSVERYLASNDLLVEFHQPKTEDVKKDLTDRDVQEGFDITLTKHKGQAIPNIGLAPLPPLPFPLRATKGFKMLWRTALMNGIFRKLCEGGVASFSLEGVWHSKRGEVKVLLRLVLLVKGPENYGVIVRKGMECYSVLYNRALVKERNMRTSGEDFLLTFEQDACYRYCRVIDEFDQNVHFIEIDIEEDPEIAEAAGIMGTPCVQFFKNKGNDQDCVRSQNEE</sequence>
<dbReference type="PRINTS" id="PR00469">
    <property type="entry name" value="PNDRDTASEII"/>
</dbReference>
<dbReference type="SUPFAM" id="SSF51905">
    <property type="entry name" value="FAD/NAD(P)-binding domain"/>
    <property type="match status" value="1"/>
</dbReference>
<keyword evidence="2" id="KW-0285">Flavoprotein</keyword>
<organism evidence="4 5">
    <name type="scientific">Actinidia rufa</name>
    <dbReference type="NCBI Taxonomy" id="165716"/>
    <lineage>
        <taxon>Eukaryota</taxon>
        <taxon>Viridiplantae</taxon>
        <taxon>Streptophyta</taxon>
        <taxon>Embryophyta</taxon>
        <taxon>Tracheophyta</taxon>
        <taxon>Spermatophyta</taxon>
        <taxon>Magnoliopsida</taxon>
        <taxon>eudicotyledons</taxon>
        <taxon>Gunneridae</taxon>
        <taxon>Pentapetalae</taxon>
        <taxon>asterids</taxon>
        <taxon>Ericales</taxon>
        <taxon>Actinidiaceae</taxon>
        <taxon>Actinidia</taxon>
    </lineage>
</organism>
<evidence type="ECO:0000313" key="4">
    <source>
        <dbReference type="EMBL" id="GFY81113.1"/>
    </source>
</evidence>
<comment type="similarity">
    <text evidence="1">Belongs to the class-II pyridine nucleotide-disulfide oxidoreductase family.</text>
</comment>
<comment type="caution">
    <text evidence="4">The sequence shown here is derived from an EMBL/GenBank/DDBJ whole genome shotgun (WGS) entry which is preliminary data.</text>
</comment>
<dbReference type="InterPro" id="IPR036188">
    <property type="entry name" value="FAD/NAD-bd_sf"/>
</dbReference>
<evidence type="ECO:0000256" key="1">
    <source>
        <dbReference type="ARBA" id="ARBA00009333"/>
    </source>
</evidence>
<dbReference type="OrthoDB" id="371245at2759"/>
<keyword evidence="3" id="KW-0560">Oxidoreductase</keyword>
<evidence type="ECO:0000256" key="2">
    <source>
        <dbReference type="ARBA" id="ARBA00022630"/>
    </source>
</evidence>
<accession>A0A7J0E3L6</accession>
<dbReference type="Gene3D" id="3.50.50.60">
    <property type="entry name" value="FAD/NAD(P)-binding domain"/>
    <property type="match status" value="3"/>
</dbReference>
<keyword evidence="5" id="KW-1185">Reference proteome</keyword>
<name>A0A7J0E3L6_9ERIC</name>
<dbReference type="EMBL" id="BJWL01000001">
    <property type="protein sequence ID" value="GFY81113.1"/>
    <property type="molecule type" value="Genomic_DNA"/>
</dbReference>
<dbReference type="SUPFAM" id="SSF52833">
    <property type="entry name" value="Thioredoxin-like"/>
    <property type="match status" value="1"/>
</dbReference>